<evidence type="ECO:0000313" key="8">
    <source>
        <dbReference type="EMBL" id="CAD9323552.1"/>
    </source>
</evidence>
<feature type="transmembrane region" description="Helical" evidence="6">
    <location>
        <begin position="140"/>
        <end position="160"/>
    </location>
</feature>
<feature type="domain" description="3-oxo-5-alpha-steroid 4-dehydrogenase C-terminal" evidence="7">
    <location>
        <begin position="137"/>
        <end position="252"/>
    </location>
</feature>
<keyword evidence="4 6" id="KW-1133">Transmembrane helix</keyword>
<dbReference type="EMBL" id="HBGN01011925">
    <property type="protein sequence ID" value="CAD9323552.1"/>
    <property type="molecule type" value="Transcribed_RNA"/>
</dbReference>
<dbReference type="GO" id="GO:0016020">
    <property type="term" value="C:membrane"/>
    <property type="evidence" value="ECO:0007669"/>
    <property type="project" value="UniProtKB-SubCell"/>
</dbReference>
<dbReference type="InterPro" id="IPR001104">
    <property type="entry name" value="3-oxo-5_a-steroid_4-DH_C"/>
</dbReference>
<dbReference type="InterPro" id="IPR039357">
    <property type="entry name" value="SRD5A/TECR"/>
</dbReference>
<name>A0A7S2EA61_9STRA</name>
<evidence type="ECO:0000256" key="3">
    <source>
        <dbReference type="ARBA" id="ARBA00022692"/>
    </source>
</evidence>
<dbReference type="Gene3D" id="1.20.120.1630">
    <property type="match status" value="1"/>
</dbReference>
<evidence type="ECO:0000256" key="4">
    <source>
        <dbReference type="ARBA" id="ARBA00022989"/>
    </source>
</evidence>
<feature type="transmembrane region" description="Helical" evidence="6">
    <location>
        <begin position="207"/>
        <end position="225"/>
    </location>
</feature>
<proteinExistence type="inferred from homology"/>
<gene>
    <name evidence="8" type="ORF">DBRI1063_LOCUS7606</name>
</gene>
<reference evidence="8" key="1">
    <citation type="submission" date="2021-01" db="EMBL/GenBank/DDBJ databases">
        <authorList>
            <person name="Corre E."/>
            <person name="Pelletier E."/>
            <person name="Niang G."/>
            <person name="Scheremetjew M."/>
            <person name="Finn R."/>
            <person name="Kale V."/>
            <person name="Holt S."/>
            <person name="Cochrane G."/>
            <person name="Meng A."/>
            <person name="Brown T."/>
            <person name="Cohen L."/>
        </authorList>
    </citation>
    <scope>NUCLEOTIDE SEQUENCE</scope>
    <source>
        <strain evidence="8">Pop2</strain>
    </source>
</reference>
<accession>A0A7S2EA61</accession>
<dbReference type="GO" id="GO:0006629">
    <property type="term" value="P:lipid metabolic process"/>
    <property type="evidence" value="ECO:0007669"/>
    <property type="project" value="InterPro"/>
</dbReference>
<evidence type="ECO:0000256" key="2">
    <source>
        <dbReference type="ARBA" id="ARBA00007742"/>
    </source>
</evidence>
<dbReference type="GO" id="GO:0016627">
    <property type="term" value="F:oxidoreductase activity, acting on the CH-CH group of donors"/>
    <property type="evidence" value="ECO:0007669"/>
    <property type="project" value="InterPro"/>
</dbReference>
<dbReference type="AlphaFoldDB" id="A0A7S2EA61"/>
<keyword evidence="3 6" id="KW-0812">Transmembrane</keyword>
<sequence>MININTHPGFLFYNFLQLLGIYGIYQAEIEKPQPYRLSDKESIVQRMIPSKTGMLIIYVPPVVVAVILQMILPAMTSSYASTVPGWMLLAHFIKRCAEVLYLHKYSGETNLDAARFIGYSYSSTTLSISLVSSPSNSSQLGIILFIIGSLGNLYHHYLLASLRSGVSLSEKKKYMAPKGGMFEYVATPHYFFELVAWMGIAMASNQLTAYLNFISMTCYLMARSYNQNQWNMKKFEEKEWPSSRMNMIPFLF</sequence>
<evidence type="ECO:0000259" key="7">
    <source>
        <dbReference type="Pfam" id="PF02544"/>
    </source>
</evidence>
<feature type="transmembrane region" description="Helical" evidence="6">
    <location>
        <begin position="55"/>
        <end position="75"/>
    </location>
</feature>
<dbReference type="Pfam" id="PF02544">
    <property type="entry name" value="Steroid_dh"/>
    <property type="match status" value="1"/>
</dbReference>
<comment type="similarity">
    <text evidence="2">Belongs to the steroid 5-alpha reductase family.</text>
</comment>
<dbReference type="PANTHER" id="PTHR10556">
    <property type="entry name" value="3-OXO-5-ALPHA-STEROID 4-DEHYDROGENASE"/>
    <property type="match status" value="1"/>
</dbReference>
<evidence type="ECO:0000256" key="5">
    <source>
        <dbReference type="ARBA" id="ARBA00023136"/>
    </source>
</evidence>
<dbReference type="PANTHER" id="PTHR10556:SF35">
    <property type="entry name" value="3-OXO-5-ALPHA-STEROID 4-DEHYDROGENASE FAMILY PROTEIN"/>
    <property type="match status" value="1"/>
</dbReference>
<feature type="transmembrane region" description="Helical" evidence="6">
    <location>
        <begin position="181"/>
        <end position="201"/>
    </location>
</feature>
<organism evidence="8">
    <name type="scientific">Ditylum brightwellii</name>
    <dbReference type="NCBI Taxonomy" id="49249"/>
    <lineage>
        <taxon>Eukaryota</taxon>
        <taxon>Sar</taxon>
        <taxon>Stramenopiles</taxon>
        <taxon>Ochrophyta</taxon>
        <taxon>Bacillariophyta</taxon>
        <taxon>Mediophyceae</taxon>
        <taxon>Lithodesmiophycidae</taxon>
        <taxon>Lithodesmiales</taxon>
        <taxon>Lithodesmiaceae</taxon>
        <taxon>Ditylum</taxon>
    </lineage>
</organism>
<keyword evidence="5 6" id="KW-0472">Membrane</keyword>
<protein>
    <recommendedName>
        <fullName evidence="7">3-oxo-5-alpha-steroid 4-dehydrogenase C-terminal domain-containing protein</fullName>
    </recommendedName>
</protein>
<evidence type="ECO:0000256" key="6">
    <source>
        <dbReference type="SAM" id="Phobius"/>
    </source>
</evidence>
<evidence type="ECO:0000256" key="1">
    <source>
        <dbReference type="ARBA" id="ARBA00004141"/>
    </source>
</evidence>
<comment type="subcellular location">
    <subcellularLocation>
        <location evidence="1">Membrane</location>
        <topology evidence="1">Multi-pass membrane protein</topology>
    </subcellularLocation>
</comment>
<dbReference type="PROSITE" id="PS50244">
    <property type="entry name" value="S5A_REDUCTASE"/>
    <property type="match status" value="1"/>
</dbReference>